<accession>A0A8X6L877</accession>
<dbReference type="Proteomes" id="UP000887116">
    <property type="component" value="Unassembled WGS sequence"/>
</dbReference>
<gene>
    <name evidence="2" type="ORF">TNCT_664861</name>
</gene>
<evidence type="ECO:0000256" key="1">
    <source>
        <dbReference type="SAM" id="MobiDB-lite"/>
    </source>
</evidence>
<dbReference type="OrthoDB" id="10572682at2759"/>
<reference evidence="2" key="1">
    <citation type="submission" date="2020-07" db="EMBL/GenBank/DDBJ databases">
        <title>Multicomponent nature underlies the extraordinary mechanical properties of spider dragline silk.</title>
        <authorList>
            <person name="Kono N."/>
            <person name="Nakamura H."/>
            <person name="Mori M."/>
            <person name="Yoshida Y."/>
            <person name="Ohtoshi R."/>
            <person name="Malay A.D."/>
            <person name="Moran D.A.P."/>
            <person name="Tomita M."/>
            <person name="Numata K."/>
            <person name="Arakawa K."/>
        </authorList>
    </citation>
    <scope>NUCLEOTIDE SEQUENCE</scope>
</reference>
<feature type="region of interest" description="Disordered" evidence="1">
    <location>
        <begin position="73"/>
        <end position="101"/>
    </location>
</feature>
<feature type="compositionally biased region" description="Basic and acidic residues" evidence="1">
    <location>
        <begin position="73"/>
        <end position="87"/>
    </location>
</feature>
<comment type="caution">
    <text evidence="2">The sequence shown here is derived from an EMBL/GenBank/DDBJ whole genome shotgun (WGS) entry which is preliminary data.</text>
</comment>
<evidence type="ECO:0000313" key="3">
    <source>
        <dbReference type="Proteomes" id="UP000887116"/>
    </source>
</evidence>
<keyword evidence="3" id="KW-1185">Reference proteome</keyword>
<protein>
    <submittedName>
        <fullName evidence="2">Uncharacterized protein</fullName>
    </submittedName>
</protein>
<evidence type="ECO:0000313" key="2">
    <source>
        <dbReference type="EMBL" id="GFR01301.1"/>
    </source>
</evidence>
<name>A0A8X6L877_TRICU</name>
<dbReference type="AlphaFoldDB" id="A0A8X6L877"/>
<proteinExistence type="predicted"/>
<dbReference type="EMBL" id="BMAO01005412">
    <property type="protein sequence ID" value="GFR01301.1"/>
    <property type="molecule type" value="Genomic_DNA"/>
</dbReference>
<organism evidence="2 3">
    <name type="scientific">Trichonephila clavata</name>
    <name type="common">Joro spider</name>
    <name type="synonym">Nephila clavata</name>
    <dbReference type="NCBI Taxonomy" id="2740835"/>
    <lineage>
        <taxon>Eukaryota</taxon>
        <taxon>Metazoa</taxon>
        <taxon>Ecdysozoa</taxon>
        <taxon>Arthropoda</taxon>
        <taxon>Chelicerata</taxon>
        <taxon>Arachnida</taxon>
        <taxon>Araneae</taxon>
        <taxon>Araneomorphae</taxon>
        <taxon>Entelegynae</taxon>
        <taxon>Araneoidea</taxon>
        <taxon>Nephilidae</taxon>
        <taxon>Trichonephila</taxon>
    </lineage>
</organism>
<sequence length="123" mass="14012">MMKRGKLIQVVRKVQVVAQVVRKVQVVAQVVRKVQVVAQVVRKVQVVAQVVRSIQVVAQVVRKLFLAHPSDASKRFPEKEKGEKGWQGRETTGTRRKNPYTIIELHRPQMSTSKPSPVMIRQP</sequence>